<feature type="region of interest" description="Disordered" evidence="6">
    <location>
        <begin position="98"/>
        <end position="120"/>
    </location>
</feature>
<dbReference type="InterPro" id="IPR046341">
    <property type="entry name" value="SET_dom_sf"/>
</dbReference>
<dbReference type="PROSITE" id="PS50297">
    <property type="entry name" value="ANK_REP_REGION"/>
    <property type="match status" value="4"/>
</dbReference>
<dbReference type="Gene3D" id="1.25.40.20">
    <property type="entry name" value="Ankyrin repeat-containing domain"/>
    <property type="match status" value="1"/>
</dbReference>
<dbReference type="PROSITE" id="PS50867">
    <property type="entry name" value="PRE_SET"/>
    <property type="match status" value="1"/>
</dbReference>
<dbReference type="PROSITE" id="PS50088">
    <property type="entry name" value="ANK_REPEAT"/>
    <property type="match status" value="6"/>
</dbReference>
<reference evidence="9" key="1">
    <citation type="submission" date="2013-04" db="EMBL/GenBank/DDBJ databases">
        <authorList>
            <person name="Qu J."/>
            <person name="Murali S.C."/>
            <person name="Bandaranaike D."/>
            <person name="Bellair M."/>
            <person name="Blankenburg K."/>
            <person name="Chao H."/>
            <person name="Dinh H."/>
            <person name="Doddapaneni H."/>
            <person name="Downs B."/>
            <person name="Dugan-Rocha S."/>
            <person name="Elkadiri S."/>
            <person name="Gnanaolivu R.D."/>
            <person name="Hernandez B."/>
            <person name="Javaid M."/>
            <person name="Jayaseelan J.C."/>
            <person name="Lee S."/>
            <person name="Li M."/>
            <person name="Ming W."/>
            <person name="Munidasa M."/>
            <person name="Muniz J."/>
            <person name="Nguyen L."/>
            <person name="Ongeri F."/>
            <person name="Osuji N."/>
            <person name="Pu L.-L."/>
            <person name="Puazo M."/>
            <person name="Qu C."/>
            <person name="Quiroz J."/>
            <person name="Raj R."/>
            <person name="Weissenberger G."/>
            <person name="Xin Y."/>
            <person name="Zou X."/>
            <person name="Han Y."/>
            <person name="Richards S."/>
            <person name="Worley K."/>
            <person name="Muzny D."/>
            <person name="Gibbs R."/>
        </authorList>
    </citation>
    <scope>NUCLEOTIDE SEQUENCE</scope>
    <source>
        <strain evidence="9">Sampled in the wild</strain>
    </source>
</reference>
<dbReference type="InterPro" id="IPR001214">
    <property type="entry name" value="SET_dom"/>
</dbReference>
<comment type="caution">
    <text evidence="9">The sequence shown here is derived from an EMBL/GenBank/DDBJ whole genome shotgun (WGS) entry which is preliminary data.</text>
</comment>
<sequence length="630" mass="69564">MQTALHVAAAGGHMACVHLLVQAGAQLDATDRDHSTPLMLAVRAGHNDVVAYLVRAGACVTLKGSEGMTALHLACKSGNLESAQELIAAGSPISSNQYARGSGKQLSPGPLPQPRSFIDSQDDGGWTPLVWGCEHRHMDVVRFLLSKRADPLVRDTEQNIALHWSAFSGSLEVSELLLNHGCWVNCANAHGDTPLHVAARQNNYEVVVLLLARGARTDLRNREGETPLDCCFPPGESAPAELDDSQLTDTARAIQLNVQLRALVESPLQPTPRILTNDISRGREVNPVQCVNEVDDPNSEEGAQGPPRDFTYISENCVTSDIRINRSIASLHSCRCGDIEDKWMNGEKIESKSGWGCCSGGSGEVVEGEGGSLEDRGCLCANSSVRCWYDEEGKLVPEFNFADPPMIFECNQACLCNRVTCHNRVVQHGLTARMQLFKTPNKGWGVRTLRMIPKGSYVCEISENCKVFIRNVWCEDDQNSSESLMMHSYILEYDGETYCIDARRYGNVARFINHMCAPNLQPVKVFVEHQDPHFPRIAFFANRDILPDEELGFDYGEKFWIIKCKSFTCTCRAENCRYSETTIGHTLELYRARLAMEEETSTSCLRLGATAASILQKQQNSSSAFVQVNS</sequence>
<dbReference type="Pfam" id="PF00023">
    <property type="entry name" value="Ank"/>
    <property type="match status" value="1"/>
</dbReference>
<evidence type="ECO:0000259" key="8">
    <source>
        <dbReference type="PROSITE" id="PS50867"/>
    </source>
</evidence>
<keyword evidence="3" id="KW-0489">Methyltransferase</keyword>
<evidence type="ECO:0000259" key="7">
    <source>
        <dbReference type="PROSITE" id="PS50280"/>
    </source>
</evidence>
<evidence type="ECO:0000256" key="3">
    <source>
        <dbReference type="ARBA" id="ARBA00022603"/>
    </source>
</evidence>
<feature type="repeat" description="ANK" evidence="5">
    <location>
        <begin position="124"/>
        <end position="156"/>
    </location>
</feature>
<dbReference type="GO" id="GO:0000122">
    <property type="term" value="P:negative regulation of transcription by RNA polymerase II"/>
    <property type="evidence" value="ECO:0007669"/>
    <property type="project" value="TreeGrafter"/>
</dbReference>
<keyword evidence="5" id="KW-0040">ANK repeat</keyword>
<feature type="domain" description="Pre-SET" evidence="8">
    <location>
        <begin position="332"/>
        <end position="429"/>
    </location>
</feature>
<evidence type="ECO:0000256" key="6">
    <source>
        <dbReference type="SAM" id="MobiDB-lite"/>
    </source>
</evidence>
<dbReference type="GO" id="GO:0002039">
    <property type="term" value="F:p53 binding"/>
    <property type="evidence" value="ECO:0007669"/>
    <property type="project" value="InterPro"/>
</dbReference>
<dbReference type="GO" id="GO:0008270">
    <property type="term" value="F:zinc ion binding"/>
    <property type="evidence" value="ECO:0007669"/>
    <property type="project" value="InterPro"/>
</dbReference>
<dbReference type="SMART" id="SM00317">
    <property type="entry name" value="SET"/>
    <property type="match status" value="1"/>
</dbReference>
<dbReference type="SMART" id="SM00468">
    <property type="entry name" value="PreSET"/>
    <property type="match status" value="1"/>
</dbReference>
<proteinExistence type="predicted"/>
<dbReference type="PANTHER" id="PTHR46307:SF4">
    <property type="entry name" value="G9A, ISOFORM B"/>
    <property type="match status" value="1"/>
</dbReference>
<feature type="repeat" description="ANK" evidence="5">
    <location>
        <begin position="190"/>
        <end position="222"/>
    </location>
</feature>
<dbReference type="SUPFAM" id="SSF48403">
    <property type="entry name" value="Ankyrin repeat"/>
    <property type="match status" value="1"/>
</dbReference>
<dbReference type="PROSITE" id="PS50280">
    <property type="entry name" value="SET"/>
    <property type="match status" value="1"/>
</dbReference>
<dbReference type="InterPro" id="IPR002110">
    <property type="entry name" value="Ankyrin_rpt"/>
</dbReference>
<feature type="domain" description="SET" evidence="7">
    <location>
        <begin position="432"/>
        <end position="556"/>
    </location>
</feature>
<dbReference type="Pfam" id="PF13606">
    <property type="entry name" value="Ank_3"/>
    <property type="match status" value="1"/>
</dbReference>
<evidence type="ECO:0000256" key="4">
    <source>
        <dbReference type="ARBA" id="ARBA00022691"/>
    </source>
</evidence>
<dbReference type="GO" id="GO:0005634">
    <property type="term" value="C:nucleus"/>
    <property type="evidence" value="ECO:0007669"/>
    <property type="project" value="InterPro"/>
</dbReference>
<feature type="repeat" description="ANK" evidence="5">
    <location>
        <begin position="157"/>
        <end position="189"/>
    </location>
</feature>
<reference evidence="9" key="2">
    <citation type="submission" date="2017-10" db="EMBL/GenBank/DDBJ databases">
        <title>Ladona fulva Genome sequencing and assembly.</title>
        <authorList>
            <person name="Murali S."/>
            <person name="Richards S."/>
            <person name="Bandaranaike D."/>
            <person name="Bellair M."/>
            <person name="Blankenburg K."/>
            <person name="Chao H."/>
            <person name="Dinh H."/>
            <person name="Doddapaneni H."/>
            <person name="Dugan-Rocha S."/>
            <person name="Elkadiri S."/>
            <person name="Gnanaolivu R."/>
            <person name="Hernandez B."/>
            <person name="Skinner E."/>
            <person name="Javaid M."/>
            <person name="Lee S."/>
            <person name="Li M."/>
            <person name="Ming W."/>
            <person name="Munidasa M."/>
            <person name="Muniz J."/>
            <person name="Nguyen L."/>
            <person name="Hughes D."/>
            <person name="Osuji N."/>
            <person name="Pu L.-L."/>
            <person name="Puazo M."/>
            <person name="Qu C."/>
            <person name="Quiroz J."/>
            <person name="Raj R."/>
            <person name="Weissenberger G."/>
            <person name="Xin Y."/>
            <person name="Zou X."/>
            <person name="Han Y."/>
            <person name="Worley K."/>
            <person name="Muzny D."/>
            <person name="Gibbs R."/>
        </authorList>
    </citation>
    <scope>NUCLEOTIDE SEQUENCE</scope>
    <source>
        <strain evidence="9">Sampled in the wild</strain>
    </source>
</reference>
<keyword evidence="4" id="KW-0949">S-adenosyl-L-methionine</keyword>
<evidence type="ECO:0000256" key="1">
    <source>
        <dbReference type="ARBA" id="ARBA00004286"/>
    </source>
</evidence>
<feature type="repeat" description="ANK" evidence="5">
    <location>
        <begin position="66"/>
        <end position="98"/>
    </location>
</feature>
<dbReference type="GO" id="GO:0000785">
    <property type="term" value="C:chromatin"/>
    <property type="evidence" value="ECO:0007669"/>
    <property type="project" value="TreeGrafter"/>
</dbReference>
<protein>
    <submittedName>
        <fullName evidence="9">Uncharacterized protein</fullName>
    </submittedName>
</protein>
<dbReference type="PANTHER" id="PTHR46307">
    <property type="entry name" value="G9A, ISOFORM B"/>
    <property type="match status" value="1"/>
</dbReference>
<dbReference type="GO" id="GO:0046974">
    <property type="term" value="F:histone H3K9 methyltransferase activity"/>
    <property type="evidence" value="ECO:0007669"/>
    <property type="project" value="TreeGrafter"/>
</dbReference>
<dbReference type="Pfam" id="PF00856">
    <property type="entry name" value="SET"/>
    <property type="match status" value="1"/>
</dbReference>
<dbReference type="AlphaFoldDB" id="A0A8K0JZH4"/>
<organism evidence="9 10">
    <name type="scientific">Ladona fulva</name>
    <name type="common">Scarce chaser dragonfly</name>
    <name type="synonym">Libellula fulva</name>
    <dbReference type="NCBI Taxonomy" id="123851"/>
    <lineage>
        <taxon>Eukaryota</taxon>
        <taxon>Metazoa</taxon>
        <taxon>Ecdysozoa</taxon>
        <taxon>Arthropoda</taxon>
        <taxon>Hexapoda</taxon>
        <taxon>Insecta</taxon>
        <taxon>Pterygota</taxon>
        <taxon>Palaeoptera</taxon>
        <taxon>Odonata</taxon>
        <taxon>Epiprocta</taxon>
        <taxon>Anisoptera</taxon>
        <taxon>Libelluloidea</taxon>
        <taxon>Libellulidae</taxon>
        <taxon>Ladona</taxon>
    </lineage>
</organism>
<feature type="repeat" description="ANK" evidence="5">
    <location>
        <begin position="33"/>
        <end position="65"/>
    </location>
</feature>
<dbReference type="GO" id="GO:0032259">
    <property type="term" value="P:methylation"/>
    <property type="evidence" value="ECO:0007669"/>
    <property type="project" value="UniProtKB-KW"/>
</dbReference>
<dbReference type="OrthoDB" id="616263at2759"/>
<comment type="subcellular location">
    <subcellularLocation>
        <location evidence="1">Chromosome</location>
    </subcellularLocation>
</comment>
<dbReference type="InterPro" id="IPR036770">
    <property type="entry name" value="Ankyrin_rpt-contain_sf"/>
</dbReference>
<evidence type="ECO:0000313" key="10">
    <source>
        <dbReference type="Proteomes" id="UP000792457"/>
    </source>
</evidence>
<evidence type="ECO:0000256" key="5">
    <source>
        <dbReference type="PROSITE-ProRule" id="PRU00023"/>
    </source>
</evidence>
<dbReference type="SUPFAM" id="SSF82199">
    <property type="entry name" value="SET domain"/>
    <property type="match status" value="1"/>
</dbReference>
<dbReference type="SMART" id="SM00248">
    <property type="entry name" value="ANK"/>
    <property type="match status" value="6"/>
</dbReference>
<keyword evidence="2" id="KW-0158">Chromosome</keyword>
<dbReference type="InterPro" id="IPR007728">
    <property type="entry name" value="Pre-SET_dom"/>
</dbReference>
<accession>A0A8K0JZH4</accession>
<dbReference type="Gene3D" id="2.170.270.10">
    <property type="entry name" value="SET domain"/>
    <property type="match status" value="1"/>
</dbReference>
<dbReference type="InterPro" id="IPR043550">
    <property type="entry name" value="EHMT1/EHMT2"/>
</dbReference>
<gene>
    <name evidence="9" type="ORF">J437_LFUL012693</name>
</gene>
<keyword evidence="10" id="KW-1185">Reference proteome</keyword>
<keyword evidence="3" id="KW-0808">Transferase</keyword>
<dbReference type="EMBL" id="KZ308230">
    <property type="protein sequence ID" value="KAG8225218.1"/>
    <property type="molecule type" value="Genomic_DNA"/>
</dbReference>
<name>A0A8K0JZH4_LADFU</name>
<dbReference type="Pfam" id="PF12796">
    <property type="entry name" value="Ank_2"/>
    <property type="match status" value="2"/>
</dbReference>
<dbReference type="Pfam" id="PF05033">
    <property type="entry name" value="Pre-SET"/>
    <property type="match status" value="1"/>
</dbReference>
<dbReference type="Proteomes" id="UP000792457">
    <property type="component" value="Unassembled WGS sequence"/>
</dbReference>
<feature type="repeat" description="ANK" evidence="5">
    <location>
        <begin position="1"/>
        <end position="32"/>
    </location>
</feature>
<evidence type="ECO:0000256" key="2">
    <source>
        <dbReference type="ARBA" id="ARBA00022454"/>
    </source>
</evidence>
<evidence type="ECO:0000313" key="9">
    <source>
        <dbReference type="EMBL" id="KAG8225218.1"/>
    </source>
</evidence>